<organism evidence="3 4">
    <name type="scientific">Cytophaga hutchinsonii (strain ATCC 33406 / DSM 1761 / CIP 103989 / NBRC 15051 / NCIMB 9469 / D465)</name>
    <dbReference type="NCBI Taxonomy" id="269798"/>
    <lineage>
        <taxon>Bacteria</taxon>
        <taxon>Pseudomonadati</taxon>
        <taxon>Bacteroidota</taxon>
        <taxon>Cytophagia</taxon>
        <taxon>Cytophagales</taxon>
        <taxon>Cytophagaceae</taxon>
        <taxon>Cytophaga</taxon>
    </lineage>
</organism>
<feature type="domain" description="Urease accessory protein UreH-like transmembrane" evidence="2">
    <location>
        <begin position="1"/>
        <end position="198"/>
    </location>
</feature>
<dbReference type="Pfam" id="PF13386">
    <property type="entry name" value="DsbD_2"/>
    <property type="match status" value="1"/>
</dbReference>
<keyword evidence="1" id="KW-1133">Transmembrane helix</keyword>
<evidence type="ECO:0000313" key="4">
    <source>
        <dbReference type="Proteomes" id="UP000001822"/>
    </source>
</evidence>
<feature type="transmembrane region" description="Helical" evidence="1">
    <location>
        <begin position="183"/>
        <end position="201"/>
    </location>
</feature>
<feature type="transmembrane region" description="Helical" evidence="1">
    <location>
        <begin position="43"/>
        <end position="62"/>
    </location>
</feature>
<gene>
    <name evidence="3" type="ordered locus">CHU_1143</name>
</gene>
<evidence type="ECO:0000313" key="3">
    <source>
        <dbReference type="EMBL" id="ABG58418.1"/>
    </source>
</evidence>
<keyword evidence="1" id="KW-0472">Membrane</keyword>
<dbReference type="EMBL" id="CP000383">
    <property type="protein sequence ID" value="ABG58418.1"/>
    <property type="molecule type" value="Genomic_DNA"/>
</dbReference>
<dbReference type="PANTHER" id="PTHR42208">
    <property type="entry name" value="HEAVY METAL TRANSPORTER-RELATED"/>
    <property type="match status" value="1"/>
</dbReference>
<dbReference type="InterPro" id="IPR039447">
    <property type="entry name" value="UreH-like_TM_dom"/>
</dbReference>
<reference evidence="3 4" key="1">
    <citation type="journal article" date="2007" name="Appl. Environ. Microbiol.">
        <title>Genome sequence of the cellulolytic gliding bacterium Cytophaga hutchinsonii.</title>
        <authorList>
            <person name="Xie G."/>
            <person name="Bruce D.C."/>
            <person name="Challacombe J.F."/>
            <person name="Chertkov O."/>
            <person name="Detter J.C."/>
            <person name="Gilna P."/>
            <person name="Han C.S."/>
            <person name="Lucas S."/>
            <person name="Misra M."/>
            <person name="Myers G.L."/>
            <person name="Richardson P."/>
            <person name="Tapia R."/>
            <person name="Thayer N."/>
            <person name="Thompson L.S."/>
            <person name="Brettin T.S."/>
            <person name="Henrissat B."/>
            <person name="Wilson D.B."/>
            <person name="McBride M.J."/>
        </authorList>
    </citation>
    <scope>NUCLEOTIDE SEQUENCE [LARGE SCALE GENOMIC DNA]</scope>
    <source>
        <strain evidence="4">ATCC 33406 / DSM 1761 / CIP 103989 / NBRC 15051 / NCIMB 9469 / D465</strain>
    </source>
</reference>
<protein>
    <recommendedName>
        <fullName evidence="2">Urease accessory protein UreH-like transmembrane domain-containing protein</fullName>
    </recommendedName>
</protein>
<keyword evidence="1" id="KW-0812">Transmembrane</keyword>
<sequence length="226" mass="23878">MGILGSLHCIGMCGPIALALPIQTADKRMRLLAALFYNSGRAVTYSILGAIVGTLGAAFKIADLQQIVSIASGCMLVVLILAPFIFRKTASGKTWIAIPYVHALKQSISGHLKQHTFSSLFVIGLLNGLLPCGLVSLTLIGSIAMEDVFQSSLYMALFGLGTLPAMVALIFTKNYIPASLKHLFQKAVPVFVCALGIVLILRGMNLGIPYVSPAADKSGCAEVSCH</sequence>
<dbReference type="PANTHER" id="PTHR42208:SF1">
    <property type="entry name" value="HEAVY METAL TRANSPORTER"/>
    <property type="match status" value="1"/>
</dbReference>
<dbReference type="AlphaFoldDB" id="A0A6N4SQ79"/>
<name>A0A6N4SQ79_CYTH3</name>
<evidence type="ECO:0000256" key="1">
    <source>
        <dbReference type="SAM" id="Phobius"/>
    </source>
</evidence>
<feature type="transmembrane region" description="Helical" evidence="1">
    <location>
        <begin position="152"/>
        <end position="171"/>
    </location>
</feature>
<dbReference type="Proteomes" id="UP000001822">
    <property type="component" value="Chromosome"/>
</dbReference>
<keyword evidence="4" id="KW-1185">Reference proteome</keyword>
<feature type="transmembrane region" description="Helical" evidence="1">
    <location>
        <begin position="117"/>
        <end position="140"/>
    </location>
</feature>
<proteinExistence type="predicted"/>
<evidence type="ECO:0000259" key="2">
    <source>
        <dbReference type="Pfam" id="PF13386"/>
    </source>
</evidence>
<accession>A0A6N4SQ79</accession>
<feature type="transmembrane region" description="Helical" evidence="1">
    <location>
        <begin position="67"/>
        <end position="86"/>
    </location>
</feature>
<dbReference type="KEGG" id="chu:CHU_1143"/>